<keyword evidence="1" id="KW-1133">Transmembrane helix</keyword>
<evidence type="ECO:0000313" key="2">
    <source>
        <dbReference type="EMBL" id="MBN6104414.1"/>
    </source>
</evidence>
<feature type="transmembrane region" description="Helical" evidence="1">
    <location>
        <begin position="122"/>
        <end position="147"/>
    </location>
</feature>
<keyword evidence="1" id="KW-0812">Transmembrane</keyword>
<keyword evidence="2" id="KW-0808">Transferase</keyword>
<keyword evidence="2" id="KW-0418">Kinase</keyword>
<dbReference type="GO" id="GO:0004674">
    <property type="term" value="F:protein serine/threonine kinase activity"/>
    <property type="evidence" value="ECO:0007669"/>
    <property type="project" value="UniProtKB-KW"/>
</dbReference>
<name>A0ABS3B8M9_9XANT</name>
<gene>
    <name evidence="2" type="ORF">JR064_19805</name>
</gene>
<protein>
    <submittedName>
        <fullName evidence="2">Serine/threonine protein kinase</fullName>
    </submittedName>
</protein>
<dbReference type="Proteomes" id="UP000695802">
    <property type="component" value="Unassembled WGS sequence"/>
</dbReference>
<organism evidence="2 3">
    <name type="scientific">Xanthomonas bonasiae</name>
    <dbReference type="NCBI Taxonomy" id="2810351"/>
    <lineage>
        <taxon>Bacteria</taxon>
        <taxon>Pseudomonadati</taxon>
        <taxon>Pseudomonadota</taxon>
        <taxon>Gammaproteobacteria</taxon>
        <taxon>Lysobacterales</taxon>
        <taxon>Lysobacteraceae</taxon>
        <taxon>Xanthomonas</taxon>
    </lineage>
</organism>
<comment type="caution">
    <text evidence="2">The sequence shown here is derived from an EMBL/GenBank/DDBJ whole genome shotgun (WGS) entry which is preliminary data.</text>
</comment>
<feature type="transmembrane region" description="Helical" evidence="1">
    <location>
        <begin position="43"/>
        <end position="65"/>
    </location>
</feature>
<feature type="transmembrane region" description="Helical" evidence="1">
    <location>
        <begin position="159"/>
        <end position="179"/>
    </location>
</feature>
<evidence type="ECO:0000313" key="3">
    <source>
        <dbReference type="Proteomes" id="UP000695802"/>
    </source>
</evidence>
<keyword evidence="2" id="KW-0723">Serine/threonine-protein kinase</keyword>
<reference evidence="2 3" key="1">
    <citation type="submission" date="2021-02" db="EMBL/GenBank/DDBJ databases">
        <title>Taxonomically Unique Crown Gall-Associated Xanthomonas Stains Have Deficiency in Virulence Repertories.</title>
        <authorList>
            <person name="Mafakheri H."/>
            <person name="Taghavi S.M."/>
            <person name="Dimkic I."/>
            <person name="Nemanja K."/>
            <person name="Osdaghi E."/>
        </authorList>
    </citation>
    <scope>NUCLEOTIDE SEQUENCE [LARGE SCALE GENOMIC DNA]</scope>
    <source>
        <strain evidence="2 3">FX4</strain>
    </source>
</reference>
<dbReference type="EMBL" id="JAFIWB010000029">
    <property type="protein sequence ID" value="MBN6104414.1"/>
    <property type="molecule type" value="Genomic_DNA"/>
</dbReference>
<feature type="transmembrane region" description="Helical" evidence="1">
    <location>
        <begin position="71"/>
        <end position="101"/>
    </location>
</feature>
<sequence>MHPDELKQAWHALDQRLQRHDRLQAQLLLQHNLQRVQRSLRPLLWGQLLQLPFGLCCIALAGLLWSRGGALPAYLIAAGVVVHAYGVATVALAGIVLGRLLQIDYSAPVLEIQRRIARTRRWYVGSGLVCGLSWWLLWVPVLMVLAALAGIDLLARAQAVVWIGLGVGVAGLAGSAWLYRCSRHPGRPRLRRIVDDSLGGASLRKASGLLDEVERFRHD</sequence>
<keyword evidence="3" id="KW-1185">Reference proteome</keyword>
<keyword evidence="1" id="KW-0472">Membrane</keyword>
<accession>A0ABS3B8M9</accession>
<dbReference type="RefSeq" id="WP_206230855.1">
    <property type="nucleotide sequence ID" value="NZ_JAFIWB010000029.1"/>
</dbReference>
<proteinExistence type="predicted"/>
<evidence type="ECO:0000256" key="1">
    <source>
        <dbReference type="SAM" id="Phobius"/>
    </source>
</evidence>